<keyword evidence="2" id="KW-0732">Signal</keyword>
<evidence type="ECO:0000259" key="4">
    <source>
        <dbReference type="Pfam" id="PF11887"/>
    </source>
</evidence>
<keyword evidence="6" id="KW-1185">Reference proteome</keyword>
<dbReference type="EMBL" id="CP147846">
    <property type="protein sequence ID" value="WXG71734.1"/>
    <property type="molecule type" value="Genomic_DNA"/>
</dbReference>
<dbReference type="InterPro" id="IPR024516">
    <property type="entry name" value="Mce_C"/>
</dbReference>
<reference evidence="5 6" key="1">
    <citation type="submission" date="2024-03" db="EMBL/GenBank/DDBJ databases">
        <title>Natural products discovery in diverse microorganisms through a two-stage MS feature dereplication strategy.</title>
        <authorList>
            <person name="Zhang R."/>
        </authorList>
    </citation>
    <scope>NUCLEOTIDE SEQUENCE [LARGE SCALE GENOMIC DNA]</scope>
    <source>
        <strain evidence="5 6">18930</strain>
    </source>
</reference>
<dbReference type="InterPro" id="IPR003399">
    <property type="entry name" value="Mce/MlaD"/>
</dbReference>
<gene>
    <name evidence="5" type="ORF">WDS16_16780</name>
</gene>
<protein>
    <submittedName>
        <fullName evidence="5">MCE family protein</fullName>
    </submittedName>
</protein>
<evidence type="ECO:0000313" key="5">
    <source>
        <dbReference type="EMBL" id="WXG71734.1"/>
    </source>
</evidence>
<dbReference type="InterPro" id="IPR005693">
    <property type="entry name" value="Mce"/>
</dbReference>
<proteinExistence type="predicted"/>
<feature type="region of interest" description="Disordered" evidence="1">
    <location>
        <begin position="392"/>
        <end position="419"/>
    </location>
</feature>
<dbReference type="Pfam" id="PF02470">
    <property type="entry name" value="MlaD"/>
    <property type="match status" value="1"/>
</dbReference>
<evidence type="ECO:0000256" key="2">
    <source>
        <dbReference type="SAM" id="SignalP"/>
    </source>
</evidence>
<accession>A0ABZ2PRQ7</accession>
<feature type="chain" id="PRO_5046528254" evidence="2">
    <location>
        <begin position="29"/>
        <end position="430"/>
    </location>
</feature>
<dbReference type="Pfam" id="PF11887">
    <property type="entry name" value="Mce4_CUP1"/>
    <property type="match status" value="1"/>
</dbReference>
<feature type="domain" description="Mce/MlaD" evidence="3">
    <location>
        <begin position="48"/>
        <end position="123"/>
    </location>
</feature>
<dbReference type="InterPro" id="IPR052336">
    <property type="entry name" value="MlaD_Phospholipid_Transporter"/>
</dbReference>
<dbReference type="NCBIfam" id="TIGR00996">
    <property type="entry name" value="Mtu_fam_mce"/>
    <property type="match status" value="1"/>
</dbReference>
<dbReference type="Proteomes" id="UP001432000">
    <property type="component" value="Chromosome"/>
</dbReference>
<evidence type="ECO:0000259" key="3">
    <source>
        <dbReference type="Pfam" id="PF02470"/>
    </source>
</evidence>
<dbReference type="PANTHER" id="PTHR33371">
    <property type="entry name" value="INTERMEMBRANE PHOSPHOLIPID TRANSPORT SYSTEM BINDING PROTEIN MLAD-RELATED"/>
    <property type="match status" value="1"/>
</dbReference>
<sequence length="430" mass="45053">MKAWIAGKGARPLTALLGATVVVMSATACSQGVYGIPLPGGADVGSNPIRLTIQFEDVLDLVPQSTVKVDGVEVGRVDSITVADNEWTANVGVIVNDSIELPANATAAVEQTSILGEKFIQLTVPEGDADPQKLSDGDTIPLDRTRVTTNIEQVLGALSLLLNGGGVGQLAPIVKELNAAFDGREGTTRSLLEEANTLISGLEQQRDDITRALDGLDVLTTQVSAQTDKIDRVLQDLPIATEVLEQQRPQLTQMLGQLDRLGTVGTDVINQSKDDLIADLRALRPTLQALAASADDIVTTLPLVPTLPFPDGIEKITQGNSANLYLSLDLSIGTALRNFGVGEGDPVYIPPKYGDHLPSVDPSNPYYNGNGPRPGWPTISLLPLPPIIPAPTPAPGVPVAPGTEPDEGETGAPTPFAPLNDLIEQLGGGL</sequence>
<feature type="domain" description="Mammalian cell entry C-terminal" evidence="4">
    <location>
        <begin position="131"/>
        <end position="301"/>
    </location>
</feature>
<dbReference type="PROSITE" id="PS51257">
    <property type="entry name" value="PROKAR_LIPOPROTEIN"/>
    <property type="match status" value="1"/>
</dbReference>
<dbReference type="RefSeq" id="WP_338893496.1">
    <property type="nucleotide sequence ID" value="NZ_CP147846.1"/>
</dbReference>
<feature type="signal peptide" evidence="2">
    <location>
        <begin position="1"/>
        <end position="28"/>
    </location>
</feature>
<evidence type="ECO:0000256" key="1">
    <source>
        <dbReference type="SAM" id="MobiDB-lite"/>
    </source>
</evidence>
<dbReference type="PANTHER" id="PTHR33371:SF15">
    <property type="entry name" value="LIPOPROTEIN LPRN"/>
    <property type="match status" value="1"/>
</dbReference>
<organism evidence="5 6">
    <name type="scientific">Rhodococcus sovatensis</name>
    <dbReference type="NCBI Taxonomy" id="1805840"/>
    <lineage>
        <taxon>Bacteria</taxon>
        <taxon>Bacillati</taxon>
        <taxon>Actinomycetota</taxon>
        <taxon>Actinomycetes</taxon>
        <taxon>Mycobacteriales</taxon>
        <taxon>Nocardiaceae</taxon>
        <taxon>Rhodococcus</taxon>
    </lineage>
</organism>
<evidence type="ECO:0000313" key="6">
    <source>
        <dbReference type="Proteomes" id="UP001432000"/>
    </source>
</evidence>
<name>A0ABZ2PRQ7_9NOCA</name>